<dbReference type="KEGG" id="rag:B739_1286"/>
<evidence type="ECO:0000313" key="2">
    <source>
        <dbReference type="Proteomes" id="UP000006276"/>
    </source>
</evidence>
<dbReference type="Proteomes" id="UP000006276">
    <property type="component" value="Chromosome"/>
</dbReference>
<proteinExistence type="predicted"/>
<dbReference type="PATRIC" id="fig|1228997.3.peg.1282"/>
<keyword evidence="2" id="KW-1185">Reference proteome</keyword>
<dbReference type="EMBL" id="CP003787">
    <property type="protein sequence ID" value="AFR35884.1"/>
    <property type="molecule type" value="Genomic_DNA"/>
</dbReference>
<accession>J9R258</accession>
<dbReference type="HOGENOM" id="CLU_089282_0_0_10"/>
<reference evidence="1 2" key="1">
    <citation type="submission" date="2012-09" db="EMBL/GenBank/DDBJ databases">
        <title>Riemerella anatipestifer vaccine strains.</title>
        <authorList>
            <person name="Chun C.A."/>
            <person name="Shu W.M."/>
            <person name="Kang Z.D."/>
            <person name="Jia W.X."/>
        </authorList>
    </citation>
    <scope>NUCLEOTIDE SEQUENCE [LARGE SCALE GENOMIC DNA]</scope>
    <source>
        <strain evidence="1 2">RA-CH-1</strain>
    </source>
</reference>
<name>J9R258_RIEAN</name>
<dbReference type="STRING" id="34085.AB406_0496"/>
<gene>
    <name evidence="1" type="ORF">B739_1286</name>
</gene>
<sequence length="278" mass="29777">MLPRFNNIKKMRQVLKASSNAGLPTPKRGEAILALNKEIIKHPVVGADLVTLEGSYIFKPGTTFIKLYMTPSTQAATSEAGGNPDGMGSKNKFVGEHPGTEKEIMSFLKRYANEGFIIFYGGCGTSEYKVMGSQCHPMKLSPATKDDKDGNVTTLTFEQEMLNDDRVMFYNGPISFAEPFQATGSSFALSSANGNVVKLASASATANISFSSSDFEHGQTVSFIGGGGADPYKIKNNASGAVAVLTKDGADWIALEGAIIDFRVTVADKTYLVEVARR</sequence>
<protein>
    <submittedName>
        <fullName evidence="1">Uncharacterized protein</fullName>
    </submittedName>
</protein>
<dbReference type="AlphaFoldDB" id="J9R258"/>
<organism evidence="1 2">
    <name type="scientific">Riemerella anatipestifer RA-CH-1</name>
    <dbReference type="NCBI Taxonomy" id="1228997"/>
    <lineage>
        <taxon>Bacteria</taxon>
        <taxon>Pseudomonadati</taxon>
        <taxon>Bacteroidota</taxon>
        <taxon>Flavobacteriia</taxon>
        <taxon>Flavobacteriales</taxon>
        <taxon>Weeksellaceae</taxon>
        <taxon>Riemerella</taxon>
    </lineage>
</organism>
<evidence type="ECO:0000313" key="1">
    <source>
        <dbReference type="EMBL" id="AFR35884.1"/>
    </source>
</evidence>